<dbReference type="InterPro" id="IPR004358">
    <property type="entry name" value="Sig_transdc_His_kin-like_C"/>
</dbReference>
<evidence type="ECO:0000256" key="4">
    <source>
        <dbReference type="ARBA" id="ARBA00012438"/>
    </source>
</evidence>
<evidence type="ECO:0000256" key="6">
    <source>
        <dbReference type="ARBA" id="ARBA00022553"/>
    </source>
</evidence>
<dbReference type="PANTHER" id="PTHR43047">
    <property type="entry name" value="TWO-COMPONENT HISTIDINE PROTEIN KINASE"/>
    <property type="match status" value="1"/>
</dbReference>
<dbReference type="InterPro" id="IPR005467">
    <property type="entry name" value="His_kinase_dom"/>
</dbReference>
<evidence type="ECO:0000256" key="10">
    <source>
        <dbReference type="ARBA" id="ARBA00022840"/>
    </source>
</evidence>
<evidence type="ECO:0000256" key="14">
    <source>
        <dbReference type="SAM" id="Phobius"/>
    </source>
</evidence>
<feature type="domain" description="Histidine kinase" evidence="15">
    <location>
        <begin position="257"/>
        <end position="482"/>
    </location>
</feature>
<dbReference type="FunFam" id="1.10.287.130:FF:000001">
    <property type="entry name" value="Two-component sensor histidine kinase"/>
    <property type="match status" value="1"/>
</dbReference>
<dbReference type="SUPFAM" id="SSF47384">
    <property type="entry name" value="Homodimeric domain of signal transducing histidine kinase"/>
    <property type="match status" value="1"/>
</dbReference>
<evidence type="ECO:0000256" key="11">
    <source>
        <dbReference type="ARBA" id="ARBA00023012"/>
    </source>
</evidence>
<evidence type="ECO:0000256" key="3">
    <source>
        <dbReference type="ARBA" id="ARBA00004314"/>
    </source>
</evidence>
<feature type="transmembrane region" description="Helical" evidence="14">
    <location>
        <begin position="25"/>
        <end position="44"/>
    </location>
</feature>
<comment type="catalytic activity">
    <reaction evidence="1">
        <text>ATP + protein L-histidine = ADP + protein N-phospho-L-histidine.</text>
        <dbReference type="EC" id="2.7.13.3"/>
    </reaction>
</comment>
<dbReference type="PROSITE" id="PS50109">
    <property type="entry name" value="HIS_KIN"/>
    <property type="match status" value="1"/>
</dbReference>
<evidence type="ECO:0000259" key="15">
    <source>
        <dbReference type="PROSITE" id="PS50109"/>
    </source>
</evidence>
<feature type="transmembrane region" description="Helical" evidence="14">
    <location>
        <begin position="188"/>
        <end position="213"/>
    </location>
</feature>
<keyword evidence="6" id="KW-0597">Phosphoprotein</keyword>
<sequence>MLMQTTIQATAEPLSSPGKRFSKSILYLLLSFPLGIAYLVFLLTGISLGLSLLIVWIGIPILFFVLYSWWGMARFERSLAINLLQAEVPPIEIPESRKPTMREWLSKRLISSMTWKTLAFLILKFPLGLLSFIFTINAFVLILVLAICTSVLTFLIAPFVYIGIVIAGKPLSFRLGKRHIHAETMLEILGAGVTGLGLALLPLYLLQGMVWIWKELARILLGMNDQTQRIARAEAKAREEQARATRAELSRQELIANVSHELRTPVASIRAHLESLLQATEKPGTRPLTPDTLHRYLTIVHRESVRLGTLVDDLLSLARNETDKLHLNMASVEADEVVEEVYQSLLPLARKERQITLIREIEPGIPRVKADRQRLRQVLLNLVRNAITYTPDGGIIAITLKQEKLDQVVLAVSDTGIGIPEEALEKIFDRFYRTDASRTRSSGGFGLGLAIVQDLVIAMGGFINVESKVGEGSSFRVILQTA</sequence>
<keyword evidence="11" id="KW-0902">Two-component regulatory system</keyword>
<dbReference type="Pfam" id="PF02518">
    <property type="entry name" value="HATPase_c"/>
    <property type="match status" value="1"/>
</dbReference>
<keyword evidence="10" id="KW-0067">ATP-binding</keyword>
<evidence type="ECO:0000256" key="13">
    <source>
        <dbReference type="SAM" id="Coils"/>
    </source>
</evidence>
<evidence type="ECO:0000256" key="5">
    <source>
        <dbReference type="ARBA" id="ARBA00022475"/>
    </source>
</evidence>
<keyword evidence="14" id="KW-0812">Transmembrane</keyword>
<keyword evidence="7" id="KW-0808">Transferase</keyword>
<dbReference type="SUPFAM" id="SSF55874">
    <property type="entry name" value="ATPase domain of HSP90 chaperone/DNA topoisomerase II/histidine kinase"/>
    <property type="match status" value="1"/>
</dbReference>
<dbReference type="PANTHER" id="PTHR43047:SF72">
    <property type="entry name" value="OSMOSENSING HISTIDINE PROTEIN KINASE SLN1"/>
    <property type="match status" value="1"/>
</dbReference>
<dbReference type="GO" id="GO:0000155">
    <property type="term" value="F:phosphorelay sensor kinase activity"/>
    <property type="evidence" value="ECO:0007669"/>
    <property type="project" value="InterPro"/>
</dbReference>
<comment type="caution">
    <text evidence="16">The sequence shown here is derived from an EMBL/GenBank/DDBJ whole genome shotgun (WGS) entry which is preliminary data.</text>
</comment>
<evidence type="ECO:0000256" key="9">
    <source>
        <dbReference type="ARBA" id="ARBA00022777"/>
    </source>
</evidence>
<dbReference type="Proteomes" id="UP000248806">
    <property type="component" value="Unassembled WGS sequence"/>
</dbReference>
<dbReference type="CDD" id="cd00082">
    <property type="entry name" value="HisKA"/>
    <property type="match status" value="1"/>
</dbReference>
<dbReference type="FunFam" id="3.30.565.10:FF:000023">
    <property type="entry name" value="PAS domain-containing sensor histidine kinase"/>
    <property type="match status" value="1"/>
</dbReference>
<dbReference type="Pfam" id="PF13796">
    <property type="entry name" value="Sensor"/>
    <property type="match status" value="1"/>
</dbReference>
<proteinExistence type="predicted"/>
<dbReference type="CDD" id="cd00075">
    <property type="entry name" value="HATPase"/>
    <property type="match status" value="1"/>
</dbReference>
<dbReference type="EC" id="2.7.13.3" evidence="4"/>
<dbReference type="GO" id="GO:0045121">
    <property type="term" value="C:membrane raft"/>
    <property type="evidence" value="ECO:0007669"/>
    <property type="project" value="UniProtKB-SubCell"/>
</dbReference>
<dbReference type="InterPro" id="IPR025828">
    <property type="entry name" value="Put_sensor_dom"/>
</dbReference>
<dbReference type="InterPro" id="IPR036097">
    <property type="entry name" value="HisK_dim/P_sf"/>
</dbReference>
<keyword evidence="14" id="KW-1133">Transmembrane helix</keyword>
<keyword evidence="9" id="KW-0418">Kinase</keyword>
<evidence type="ECO:0000313" key="17">
    <source>
        <dbReference type="Proteomes" id="UP000248806"/>
    </source>
</evidence>
<keyword evidence="12 14" id="KW-0472">Membrane</keyword>
<feature type="transmembrane region" description="Helical" evidence="14">
    <location>
        <begin position="117"/>
        <end position="136"/>
    </location>
</feature>
<name>A0A326U169_THEHA</name>
<evidence type="ECO:0000256" key="2">
    <source>
        <dbReference type="ARBA" id="ARBA00004236"/>
    </source>
</evidence>
<dbReference type="PRINTS" id="PR00344">
    <property type="entry name" value="BCTRLSENSOR"/>
</dbReference>
<keyword evidence="8" id="KW-0547">Nucleotide-binding</keyword>
<dbReference type="SMART" id="SM00387">
    <property type="entry name" value="HATPase_c"/>
    <property type="match status" value="1"/>
</dbReference>
<feature type="coiled-coil region" evidence="13">
    <location>
        <begin position="223"/>
        <end position="252"/>
    </location>
</feature>
<reference evidence="16 17" key="1">
    <citation type="submission" date="2018-06" db="EMBL/GenBank/DDBJ databases">
        <title>Genomic Encyclopedia of Archaeal and Bacterial Type Strains, Phase II (KMG-II): from individual species to whole genera.</title>
        <authorList>
            <person name="Goeker M."/>
        </authorList>
    </citation>
    <scope>NUCLEOTIDE SEQUENCE [LARGE SCALE GENOMIC DNA]</scope>
    <source>
        <strain evidence="16 17">ATCC BAA-1881</strain>
    </source>
</reference>
<dbReference type="Gene3D" id="3.30.565.10">
    <property type="entry name" value="Histidine kinase-like ATPase, C-terminal domain"/>
    <property type="match status" value="1"/>
</dbReference>
<dbReference type="GO" id="GO:0005524">
    <property type="term" value="F:ATP binding"/>
    <property type="evidence" value="ECO:0007669"/>
    <property type="project" value="UniProtKB-KW"/>
</dbReference>
<protein>
    <recommendedName>
        <fullName evidence="4">histidine kinase</fullName>
        <ecNumber evidence="4">2.7.13.3</ecNumber>
    </recommendedName>
</protein>
<comment type="subcellular location">
    <subcellularLocation>
        <location evidence="2">Cell membrane</location>
    </subcellularLocation>
    <subcellularLocation>
        <location evidence="3">Membrane raft</location>
        <topology evidence="3">Multi-pass membrane protein</topology>
    </subcellularLocation>
</comment>
<dbReference type="AlphaFoldDB" id="A0A326U169"/>
<evidence type="ECO:0000313" key="16">
    <source>
        <dbReference type="EMBL" id="PZW24229.1"/>
    </source>
</evidence>
<dbReference type="InterPro" id="IPR036890">
    <property type="entry name" value="HATPase_C_sf"/>
</dbReference>
<dbReference type="GO" id="GO:0009927">
    <property type="term" value="F:histidine phosphotransfer kinase activity"/>
    <property type="evidence" value="ECO:0007669"/>
    <property type="project" value="TreeGrafter"/>
</dbReference>
<dbReference type="SMART" id="SM00388">
    <property type="entry name" value="HisKA"/>
    <property type="match status" value="1"/>
</dbReference>
<dbReference type="GO" id="GO:0005886">
    <property type="term" value="C:plasma membrane"/>
    <property type="evidence" value="ECO:0007669"/>
    <property type="project" value="UniProtKB-SubCell"/>
</dbReference>
<keyword evidence="5" id="KW-1003">Cell membrane</keyword>
<evidence type="ECO:0000256" key="1">
    <source>
        <dbReference type="ARBA" id="ARBA00000085"/>
    </source>
</evidence>
<evidence type="ECO:0000256" key="8">
    <source>
        <dbReference type="ARBA" id="ARBA00022741"/>
    </source>
</evidence>
<dbReference type="InterPro" id="IPR003594">
    <property type="entry name" value="HATPase_dom"/>
</dbReference>
<dbReference type="InterPro" id="IPR003661">
    <property type="entry name" value="HisK_dim/P_dom"/>
</dbReference>
<evidence type="ECO:0000256" key="12">
    <source>
        <dbReference type="ARBA" id="ARBA00023136"/>
    </source>
</evidence>
<organism evidence="16 17">
    <name type="scientific">Thermosporothrix hazakensis</name>
    <dbReference type="NCBI Taxonomy" id="644383"/>
    <lineage>
        <taxon>Bacteria</taxon>
        <taxon>Bacillati</taxon>
        <taxon>Chloroflexota</taxon>
        <taxon>Ktedonobacteria</taxon>
        <taxon>Ktedonobacterales</taxon>
        <taxon>Thermosporotrichaceae</taxon>
        <taxon>Thermosporothrix</taxon>
    </lineage>
</organism>
<accession>A0A326U169</accession>
<keyword evidence="17" id="KW-1185">Reference proteome</keyword>
<dbReference type="Gene3D" id="1.10.287.130">
    <property type="match status" value="1"/>
</dbReference>
<evidence type="ECO:0000256" key="7">
    <source>
        <dbReference type="ARBA" id="ARBA00022679"/>
    </source>
</evidence>
<feature type="transmembrane region" description="Helical" evidence="14">
    <location>
        <begin position="142"/>
        <end position="167"/>
    </location>
</feature>
<dbReference type="EMBL" id="QKUF01000022">
    <property type="protein sequence ID" value="PZW24229.1"/>
    <property type="molecule type" value="Genomic_DNA"/>
</dbReference>
<dbReference type="Pfam" id="PF00512">
    <property type="entry name" value="HisKA"/>
    <property type="match status" value="1"/>
</dbReference>
<gene>
    <name evidence="16" type="ORF">EI42_04677</name>
</gene>
<feature type="transmembrane region" description="Helical" evidence="14">
    <location>
        <begin position="50"/>
        <end position="70"/>
    </location>
</feature>
<keyword evidence="13" id="KW-0175">Coiled coil</keyword>